<evidence type="ECO:0000313" key="1">
    <source>
        <dbReference type="EMBL" id="KAJ2990451.1"/>
    </source>
</evidence>
<dbReference type="Proteomes" id="UP001144978">
    <property type="component" value="Unassembled WGS sequence"/>
</dbReference>
<dbReference type="EMBL" id="JANSHE010002631">
    <property type="protein sequence ID" value="KAJ2990451.1"/>
    <property type="molecule type" value="Genomic_DNA"/>
</dbReference>
<keyword evidence="2" id="KW-1185">Reference proteome</keyword>
<gene>
    <name evidence="1" type="ORF">NUW54_g8464</name>
</gene>
<name>A0ACC1PEU2_9APHY</name>
<accession>A0ACC1PEU2</accession>
<reference evidence="1" key="1">
    <citation type="submission" date="2022-08" db="EMBL/GenBank/DDBJ databases">
        <title>Genome Sequence of Pycnoporus sanguineus.</title>
        <authorList>
            <person name="Buettner E."/>
        </authorList>
    </citation>
    <scope>NUCLEOTIDE SEQUENCE</scope>
    <source>
        <strain evidence="1">CG-C14</strain>
    </source>
</reference>
<protein>
    <submittedName>
        <fullName evidence="1">Uncharacterized protein</fullName>
    </submittedName>
</protein>
<organism evidence="1 2">
    <name type="scientific">Trametes sanguinea</name>
    <dbReference type="NCBI Taxonomy" id="158606"/>
    <lineage>
        <taxon>Eukaryota</taxon>
        <taxon>Fungi</taxon>
        <taxon>Dikarya</taxon>
        <taxon>Basidiomycota</taxon>
        <taxon>Agaricomycotina</taxon>
        <taxon>Agaricomycetes</taxon>
        <taxon>Polyporales</taxon>
        <taxon>Polyporaceae</taxon>
        <taxon>Trametes</taxon>
    </lineage>
</organism>
<evidence type="ECO:0000313" key="2">
    <source>
        <dbReference type="Proteomes" id="UP001144978"/>
    </source>
</evidence>
<proteinExistence type="predicted"/>
<comment type="caution">
    <text evidence="1">The sequence shown here is derived from an EMBL/GenBank/DDBJ whole genome shotgun (WGS) entry which is preliminary data.</text>
</comment>
<sequence>MWVLLQDTQSDLEETGDGVHETFTREDLRVPLCLDLDSEECAIRHWRFPVPTADAVGVCLTCRPLDDYRDGSSKHSRCLLNIADACSLKRMPAHQRMPAAMQMPAIADARRKRRSLMDRIIHTCWPECSPATAPHPIPGHFPASGCTNTHSSELYGAGWLKILLDDAYRALVPNPLTYLQVAPQWMDGTVPPYAALREFHNLSSTRAVPTWWTDLHLVGMALPVPVLLDVSAFPTPRVSPTSPQ</sequence>